<proteinExistence type="predicted"/>
<evidence type="ECO:0000313" key="1">
    <source>
        <dbReference type="EMBL" id="CCA16900.1"/>
    </source>
</evidence>
<reference evidence="1" key="1">
    <citation type="journal article" date="2011" name="PLoS Biol.">
        <title>Gene gain and loss during evolution of obligate parasitism in the white rust pathogen of Arabidopsis thaliana.</title>
        <authorList>
            <person name="Kemen E."/>
            <person name="Gardiner A."/>
            <person name="Schultz-Larsen T."/>
            <person name="Kemen A.C."/>
            <person name="Balmuth A.L."/>
            <person name="Robert-Seilaniantz A."/>
            <person name="Bailey K."/>
            <person name="Holub E."/>
            <person name="Studholme D.J."/>
            <person name="Maclean D."/>
            <person name="Jones J.D."/>
        </authorList>
    </citation>
    <scope>NUCLEOTIDE SEQUENCE</scope>
</reference>
<sequence>MIAISKCALESCIQTVIPISLLKVRISLRHISQYDDSIAEYHVRISRNWILWSRTQEIQNRLHRTNYHIQQAMLQHNVFAQVLSPQVSEYFKGGRISRLEADPLFTCHNSFLHMNQLVSELRGSVPGGQSLCGLRL</sequence>
<organism evidence="1">
    <name type="scientific">Albugo laibachii Nc14</name>
    <dbReference type="NCBI Taxonomy" id="890382"/>
    <lineage>
        <taxon>Eukaryota</taxon>
        <taxon>Sar</taxon>
        <taxon>Stramenopiles</taxon>
        <taxon>Oomycota</taxon>
        <taxon>Peronosporomycetes</taxon>
        <taxon>Albuginales</taxon>
        <taxon>Albuginaceae</taxon>
        <taxon>Albugo</taxon>
    </lineage>
</organism>
<accession>F0W705</accession>
<reference evidence="1" key="2">
    <citation type="submission" date="2011-02" db="EMBL/GenBank/DDBJ databases">
        <authorList>
            <person name="MacLean D."/>
        </authorList>
    </citation>
    <scope>NUCLEOTIDE SEQUENCE</scope>
</reference>
<name>F0W705_9STRA</name>
<protein>
    <submittedName>
        <fullName evidence="1">AlNc14C27G2637 protein</fullName>
    </submittedName>
</protein>
<dbReference type="EMBL" id="FR824072">
    <property type="protein sequence ID" value="CCA16900.1"/>
    <property type="molecule type" value="Genomic_DNA"/>
</dbReference>
<dbReference type="HOGENOM" id="CLU_1879236_0_0_1"/>
<gene>
    <name evidence="1" type="primary">AlNc14C27G2637</name>
    <name evidence="1" type="ORF">ALNC14_030430</name>
</gene>
<dbReference type="AlphaFoldDB" id="F0W705"/>